<dbReference type="Pfam" id="PF01381">
    <property type="entry name" value="HTH_3"/>
    <property type="match status" value="1"/>
</dbReference>
<dbReference type="STRING" id="652787.SAMN05216490_2214"/>
<dbReference type="PANTHER" id="PTHR46558:SF4">
    <property type="entry name" value="DNA-BIDING PHAGE PROTEIN"/>
    <property type="match status" value="1"/>
</dbReference>
<protein>
    <submittedName>
        <fullName evidence="4">Transcriptional regulator, contains XRE-family HTH domain</fullName>
    </submittedName>
</protein>
<evidence type="ECO:0000259" key="3">
    <source>
        <dbReference type="PROSITE" id="PS50943"/>
    </source>
</evidence>
<dbReference type="Gene3D" id="1.10.260.40">
    <property type="entry name" value="lambda repressor-like DNA-binding domains"/>
    <property type="match status" value="1"/>
</dbReference>
<keyword evidence="1" id="KW-0238">DNA-binding</keyword>
<evidence type="ECO:0000313" key="5">
    <source>
        <dbReference type="Proteomes" id="UP000199679"/>
    </source>
</evidence>
<dbReference type="CDD" id="cd00093">
    <property type="entry name" value="HTH_XRE"/>
    <property type="match status" value="1"/>
</dbReference>
<sequence>MLVVNPFQLGCVRSLIVFYNNSSFVLLYIYNTFDTMAEATLHIGRKISKIRELRGMKQEALAAELGISQQSISKIEQSAEVDESALEKIAIALGVPVEGIKKFNEDAVFNIIGNTVNNHDQAAMFNYYPTFNPIDKLLELFEENKKLYQELLASEREKVAILRQNKV</sequence>
<dbReference type="InterPro" id="IPR010982">
    <property type="entry name" value="Lambda_DNA-bd_dom_sf"/>
</dbReference>
<dbReference type="PANTHER" id="PTHR46558">
    <property type="entry name" value="TRACRIPTIONAL REGULATORY PROTEIN-RELATED-RELATED"/>
    <property type="match status" value="1"/>
</dbReference>
<dbReference type="SUPFAM" id="SSF47413">
    <property type="entry name" value="lambda repressor-like DNA-binding domains"/>
    <property type="match status" value="1"/>
</dbReference>
<feature type="domain" description="HTH cro/C1-type" evidence="3">
    <location>
        <begin position="47"/>
        <end position="100"/>
    </location>
</feature>
<organism evidence="4 5">
    <name type="scientific">Mucilaginibacter mallensis</name>
    <dbReference type="NCBI Taxonomy" id="652787"/>
    <lineage>
        <taxon>Bacteria</taxon>
        <taxon>Pseudomonadati</taxon>
        <taxon>Bacteroidota</taxon>
        <taxon>Sphingobacteriia</taxon>
        <taxon>Sphingobacteriales</taxon>
        <taxon>Sphingobacteriaceae</taxon>
        <taxon>Mucilaginibacter</taxon>
    </lineage>
</organism>
<reference evidence="4 5" key="1">
    <citation type="submission" date="2016-10" db="EMBL/GenBank/DDBJ databases">
        <authorList>
            <person name="de Groot N.N."/>
        </authorList>
    </citation>
    <scope>NUCLEOTIDE SEQUENCE [LARGE SCALE GENOMIC DNA]</scope>
    <source>
        <strain evidence="4 5">MP1X4</strain>
    </source>
</reference>
<keyword evidence="2" id="KW-0175">Coiled coil</keyword>
<feature type="coiled-coil region" evidence="2">
    <location>
        <begin position="137"/>
        <end position="165"/>
    </location>
</feature>
<proteinExistence type="predicted"/>
<dbReference type="EMBL" id="LT629740">
    <property type="protein sequence ID" value="SDS97554.1"/>
    <property type="molecule type" value="Genomic_DNA"/>
</dbReference>
<name>A0A1H1WKJ4_MUCMA</name>
<accession>A0A1H1WKJ4</accession>
<dbReference type="AlphaFoldDB" id="A0A1H1WKJ4"/>
<gene>
    <name evidence="4" type="ORF">SAMN05216490_2214</name>
</gene>
<evidence type="ECO:0000256" key="1">
    <source>
        <dbReference type="ARBA" id="ARBA00023125"/>
    </source>
</evidence>
<dbReference type="GO" id="GO:0003677">
    <property type="term" value="F:DNA binding"/>
    <property type="evidence" value="ECO:0007669"/>
    <property type="project" value="UniProtKB-KW"/>
</dbReference>
<keyword evidence="5" id="KW-1185">Reference proteome</keyword>
<dbReference type="SMART" id="SM00530">
    <property type="entry name" value="HTH_XRE"/>
    <property type="match status" value="1"/>
</dbReference>
<dbReference type="Proteomes" id="UP000199679">
    <property type="component" value="Chromosome I"/>
</dbReference>
<evidence type="ECO:0000256" key="2">
    <source>
        <dbReference type="SAM" id="Coils"/>
    </source>
</evidence>
<dbReference type="PROSITE" id="PS50943">
    <property type="entry name" value="HTH_CROC1"/>
    <property type="match status" value="1"/>
</dbReference>
<dbReference type="InterPro" id="IPR001387">
    <property type="entry name" value="Cro/C1-type_HTH"/>
</dbReference>
<evidence type="ECO:0000313" key="4">
    <source>
        <dbReference type="EMBL" id="SDS97554.1"/>
    </source>
</evidence>